<gene>
    <name evidence="1" type="ORF">ES332_A10G106900v1</name>
</gene>
<organism evidence="1 2">
    <name type="scientific">Gossypium tomentosum</name>
    <name type="common">Hawaiian cotton</name>
    <name type="synonym">Gossypium sandvicense</name>
    <dbReference type="NCBI Taxonomy" id="34277"/>
    <lineage>
        <taxon>Eukaryota</taxon>
        <taxon>Viridiplantae</taxon>
        <taxon>Streptophyta</taxon>
        <taxon>Embryophyta</taxon>
        <taxon>Tracheophyta</taxon>
        <taxon>Spermatophyta</taxon>
        <taxon>Magnoliopsida</taxon>
        <taxon>eudicotyledons</taxon>
        <taxon>Gunneridae</taxon>
        <taxon>Pentapetalae</taxon>
        <taxon>rosids</taxon>
        <taxon>malvids</taxon>
        <taxon>Malvales</taxon>
        <taxon>Malvaceae</taxon>
        <taxon>Malvoideae</taxon>
        <taxon>Gossypium</taxon>
    </lineage>
</organism>
<dbReference type="EMBL" id="CM017619">
    <property type="protein sequence ID" value="TYI05694.1"/>
    <property type="molecule type" value="Genomic_DNA"/>
</dbReference>
<accession>A0A5D2NRR2</accession>
<evidence type="ECO:0000313" key="1">
    <source>
        <dbReference type="EMBL" id="TYI05694.1"/>
    </source>
</evidence>
<evidence type="ECO:0008006" key="3">
    <source>
        <dbReference type="Google" id="ProtNLM"/>
    </source>
</evidence>
<dbReference type="PANTHER" id="PTHR33248">
    <property type="entry name" value="ZINC ION-BINDING PROTEIN"/>
    <property type="match status" value="1"/>
</dbReference>
<dbReference type="AlphaFoldDB" id="A0A5D2NRR2"/>
<reference evidence="1 2" key="1">
    <citation type="submission" date="2019-07" db="EMBL/GenBank/DDBJ databases">
        <title>WGS assembly of Gossypium tomentosum.</title>
        <authorList>
            <person name="Chen Z.J."/>
            <person name="Sreedasyam A."/>
            <person name="Ando A."/>
            <person name="Song Q."/>
            <person name="De L."/>
            <person name="Hulse-Kemp A."/>
            <person name="Ding M."/>
            <person name="Ye W."/>
            <person name="Kirkbride R."/>
            <person name="Jenkins J."/>
            <person name="Plott C."/>
            <person name="Lovell J."/>
            <person name="Lin Y.-M."/>
            <person name="Vaughn R."/>
            <person name="Liu B."/>
            <person name="Li W."/>
            <person name="Simpson S."/>
            <person name="Scheffler B."/>
            <person name="Saski C."/>
            <person name="Grover C."/>
            <person name="Hu G."/>
            <person name="Conover J."/>
            <person name="Carlson J."/>
            <person name="Shu S."/>
            <person name="Boston L."/>
            <person name="Williams M."/>
            <person name="Peterson D."/>
            <person name="Mcgee K."/>
            <person name="Jones D."/>
            <person name="Wendel J."/>
            <person name="Stelly D."/>
            <person name="Grimwood J."/>
            <person name="Schmutz J."/>
        </authorList>
    </citation>
    <scope>NUCLEOTIDE SEQUENCE [LARGE SCALE GENOMIC DNA]</scope>
    <source>
        <strain evidence="1">7179.01</strain>
    </source>
</reference>
<keyword evidence="2" id="KW-1185">Reference proteome</keyword>
<protein>
    <recommendedName>
        <fullName evidence="3">Zinc finger GRF-type domain-containing protein</fullName>
    </recommendedName>
</protein>
<name>A0A5D2NRR2_GOSTO</name>
<evidence type="ECO:0000313" key="2">
    <source>
        <dbReference type="Proteomes" id="UP000322667"/>
    </source>
</evidence>
<dbReference type="Proteomes" id="UP000322667">
    <property type="component" value="Chromosome A10"/>
</dbReference>
<proteinExistence type="predicted"/>
<sequence length="95" mass="11277">MDIPTSILSSYCGFPTVLKTSWSNENLDRRFFWCPNYGIERRHCCHFFYWFDPLMAPSANVVLGGLLSKVRNLEREKRKERIIWIVVIVVFLVLH</sequence>